<name>F8PBR0_SERL9</name>
<dbReference type="Proteomes" id="UP000008064">
    <property type="component" value="Unassembled WGS sequence"/>
</dbReference>
<feature type="domain" description="Heterokaryon incompatibility" evidence="1">
    <location>
        <begin position="72"/>
        <end position="160"/>
    </location>
</feature>
<dbReference type="KEGG" id="sla:SERLADRAFT_479427"/>
<sequence>MKPVPSHESPVPSTGLDPTIADDIFETLTRYIYDEMPIRLISLDTMKLVERGDPETTRRNAISSLVKEVVKYAILSHRWLDKGEPTYQEMLMEYPPVGPGYDKLGQFCRLAREYGTEFAWSDTCCIDKTSSSELDESIRSMFKWYKTAHICIVFLAQTTSLSDMPNDPWFKRGWTLQELLAPQYLKFFGSTWAPLTNSRRDIERQGVYTPGTSSPLLAKMSDGSGITEADLLTFSPGAKLVHIRMPWAARRLTTRGEDRAYSLMGIFDVSFPIAYGEGLQRAFCRLVDAIMHSSPSTEILNWAGESGDSQVSRAIPSSPDCYNYPASTYANLRFFSRQQLAITSMGLRVSLLLLQSEMTFRCDAYDIGDITVQSKLTGKWNLRALDPRWALGIYNYYQLPNNLQLEQVSVAYLLTSTLFGWMKIPTKDIISFHVPNCNESGLRDASDKELVSMLL</sequence>
<dbReference type="InterPro" id="IPR010730">
    <property type="entry name" value="HET"/>
</dbReference>
<accession>F8PBR0</accession>
<dbReference type="AlphaFoldDB" id="F8PBR0"/>
<dbReference type="Pfam" id="PF06985">
    <property type="entry name" value="HET"/>
    <property type="match status" value="1"/>
</dbReference>
<dbReference type="OrthoDB" id="2654851at2759"/>
<dbReference type="PANTHER" id="PTHR10622:SF10">
    <property type="entry name" value="HET DOMAIN-CONTAINING PROTEIN"/>
    <property type="match status" value="1"/>
</dbReference>
<dbReference type="EMBL" id="GL945443">
    <property type="protein sequence ID" value="EGO19698.1"/>
    <property type="molecule type" value="Genomic_DNA"/>
</dbReference>
<dbReference type="HOGENOM" id="CLU_000288_138_1_1"/>
<dbReference type="PANTHER" id="PTHR10622">
    <property type="entry name" value="HET DOMAIN-CONTAINING PROTEIN"/>
    <property type="match status" value="1"/>
</dbReference>
<evidence type="ECO:0000313" key="2">
    <source>
        <dbReference type="EMBL" id="EGO19698.1"/>
    </source>
</evidence>
<protein>
    <recommendedName>
        <fullName evidence="1">Heterokaryon incompatibility domain-containing protein</fullName>
    </recommendedName>
</protein>
<gene>
    <name evidence="2" type="ORF">SERLADRAFT_479427</name>
</gene>
<organism>
    <name type="scientific">Serpula lacrymans var. lacrymans (strain S7.9)</name>
    <name type="common">Dry rot fungus</name>
    <dbReference type="NCBI Taxonomy" id="578457"/>
    <lineage>
        <taxon>Eukaryota</taxon>
        <taxon>Fungi</taxon>
        <taxon>Dikarya</taxon>
        <taxon>Basidiomycota</taxon>
        <taxon>Agaricomycotina</taxon>
        <taxon>Agaricomycetes</taxon>
        <taxon>Agaricomycetidae</taxon>
        <taxon>Boletales</taxon>
        <taxon>Coniophorineae</taxon>
        <taxon>Serpulaceae</taxon>
        <taxon>Serpula</taxon>
    </lineage>
</organism>
<dbReference type="RefSeq" id="XP_007323831.1">
    <property type="nucleotide sequence ID" value="XM_007323769.1"/>
</dbReference>
<evidence type="ECO:0000259" key="1">
    <source>
        <dbReference type="Pfam" id="PF06985"/>
    </source>
</evidence>
<reference evidence="2" key="1">
    <citation type="submission" date="2011-04" db="EMBL/GenBank/DDBJ databases">
        <title>Evolution of plant cell wall degrading machinery underlies the functional diversity of forest fungi.</title>
        <authorList>
            <consortium name="US DOE Joint Genome Institute (JGI-PGF)"/>
            <person name="Eastwood D.C."/>
            <person name="Floudas D."/>
            <person name="Binder M."/>
            <person name="Majcherczyk A."/>
            <person name="Schneider P."/>
            <person name="Aerts A."/>
            <person name="Asiegbu F.O."/>
            <person name="Baker S.E."/>
            <person name="Barry K."/>
            <person name="Bendiksby M."/>
            <person name="Blumentritt M."/>
            <person name="Coutinho P.M."/>
            <person name="Cullen D."/>
            <person name="Cullen D."/>
            <person name="Gathman A."/>
            <person name="Goodell B."/>
            <person name="Henrissat B."/>
            <person name="Ihrmark K."/>
            <person name="Kauserud H."/>
            <person name="Kohler A."/>
            <person name="LaButti K."/>
            <person name="Lapidus A."/>
            <person name="Lavin J.L."/>
            <person name="Lee Y.-H."/>
            <person name="Lindquist E."/>
            <person name="Lilly W."/>
            <person name="Lucas S."/>
            <person name="Morin E."/>
            <person name="Murat C."/>
            <person name="Oguiza J.A."/>
            <person name="Park J."/>
            <person name="Pisabarro A.G."/>
            <person name="Riley R."/>
            <person name="Rosling A."/>
            <person name="Salamov A."/>
            <person name="Schmidt O."/>
            <person name="Schmutz J."/>
            <person name="Skrede I."/>
            <person name="Stenlid J."/>
            <person name="Wiebenga A."/>
            <person name="Xie X."/>
            <person name="Kues U."/>
            <person name="Hibbett D.S."/>
            <person name="Hoffmeister D."/>
            <person name="Hogberg N."/>
            <person name="Martin F."/>
            <person name="Grigoriev I.V."/>
            <person name="Watkinson S.C."/>
        </authorList>
    </citation>
    <scope>NUCLEOTIDE SEQUENCE</scope>
    <source>
        <strain evidence="2">S7.9</strain>
    </source>
</reference>
<dbReference type="GeneID" id="18821351"/>
<proteinExistence type="predicted"/>